<dbReference type="GO" id="GO:0004316">
    <property type="term" value="F:3-oxoacyl-[acyl-carrier-protein] reductase (NADPH) activity"/>
    <property type="evidence" value="ECO:0007669"/>
    <property type="project" value="UniProtKB-EC"/>
</dbReference>
<comment type="subcellular location">
    <subcellularLocation>
        <location evidence="1">Secreted</location>
        <location evidence="1">Cell wall</location>
    </subcellularLocation>
</comment>
<evidence type="ECO:0000256" key="3">
    <source>
        <dbReference type="ARBA" id="ARBA00022512"/>
    </source>
</evidence>
<dbReference type="STRING" id="1108812.AWC16_03685"/>
<evidence type="ECO:0000256" key="6">
    <source>
        <dbReference type="ARBA" id="ARBA00047400"/>
    </source>
</evidence>
<dbReference type="PANTHER" id="PTHR42879">
    <property type="entry name" value="3-OXOACYL-(ACYL-CARRIER-PROTEIN) REDUCTASE"/>
    <property type="match status" value="1"/>
</dbReference>
<keyword evidence="3" id="KW-0134">Cell wall</keyword>
<dbReference type="Pfam" id="PF13561">
    <property type="entry name" value="adh_short_C2"/>
    <property type="match status" value="1"/>
</dbReference>
<evidence type="ECO:0000256" key="4">
    <source>
        <dbReference type="ARBA" id="ARBA00023002"/>
    </source>
</evidence>
<accession>A0A1X1YRY4</accession>
<evidence type="ECO:0000256" key="5">
    <source>
        <dbReference type="ARBA" id="ARBA00040781"/>
    </source>
</evidence>
<evidence type="ECO:0000313" key="9">
    <source>
        <dbReference type="Proteomes" id="UP000193866"/>
    </source>
</evidence>
<protein>
    <recommendedName>
        <fullName evidence="5">3-oxoacyl-[acyl-carrier-protein] reductase MabA</fullName>
    </recommendedName>
</protein>
<dbReference type="Proteomes" id="UP000193866">
    <property type="component" value="Unassembled WGS sequence"/>
</dbReference>
<organism evidence="8 9">
    <name type="scientific">Mycolicibacter longobardus</name>
    <dbReference type="NCBI Taxonomy" id="1108812"/>
    <lineage>
        <taxon>Bacteria</taxon>
        <taxon>Bacillati</taxon>
        <taxon>Actinomycetota</taxon>
        <taxon>Actinomycetes</taxon>
        <taxon>Mycobacteriales</taxon>
        <taxon>Mycobacteriaceae</taxon>
        <taxon>Mycolicibacter</taxon>
    </lineage>
</organism>
<dbReference type="Gene3D" id="3.40.50.720">
    <property type="entry name" value="NAD(P)-binding Rossmann-like Domain"/>
    <property type="match status" value="1"/>
</dbReference>
<dbReference type="PANTHER" id="PTHR42879:SF6">
    <property type="entry name" value="NADPH-DEPENDENT REDUCTASE BACG"/>
    <property type="match status" value="1"/>
</dbReference>
<evidence type="ECO:0000313" key="8">
    <source>
        <dbReference type="EMBL" id="ORW13877.1"/>
    </source>
</evidence>
<dbReference type="InterPro" id="IPR002347">
    <property type="entry name" value="SDR_fam"/>
</dbReference>
<dbReference type="EMBL" id="LQPG01000007">
    <property type="protein sequence ID" value="ORW13877.1"/>
    <property type="molecule type" value="Genomic_DNA"/>
</dbReference>
<reference evidence="8 9" key="1">
    <citation type="submission" date="2016-01" db="EMBL/GenBank/DDBJ databases">
        <title>The new phylogeny of the genus Mycobacterium.</title>
        <authorList>
            <person name="Tarcisio F."/>
            <person name="Conor M."/>
            <person name="Antonella G."/>
            <person name="Elisabetta G."/>
            <person name="Giulia F.S."/>
            <person name="Sara T."/>
            <person name="Anna F."/>
            <person name="Clotilde B."/>
            <person name="Roberto B."/>
            <person name="Veronica D.S."/>
            <person name="Fabio R."/>
            <person name="Monica P."/>
            <person name="Olivier J."/>
            <person name="Enrico T."/>
            <person name="Nicola S."/>
        </authorList>
    </citation>
    <scope>NUCLEOTIDE SEQUENCE [LARGE SCALE GENOMIC DNA]</scope>
    <source>
        <strain evidence="8 9">DSM 45394</strain>
    </source>
</reference>
<dbReference type="SUPFAM" id="SSF51735">
    <property type="entry name" value="NAD(P)-binding Rossmann-fold domains"/>
    <property type="match status" value="1"/>
</dbReference>
<dbReference type="RefSeq" id="WP_085263167.1">
    <property type="nucleotide sequence ID" value="NZ_JACKVG010000012.1"/>
</dbReference>
<comment type="similarity">
    <text evidence="2">Belongs to the short-chain dehydrogenases/reductases (SDR) family.</text>
</comment>
<proteinExistence type="inferred from homology"/>
<dbReference type="PRINTS" id="PR00081">
    <property type="entry name" value="GDHRDH"/>
</dbReference>
<comment type="catalytic activity">
    <reaction evidence="6">
        <text>a (3R)-hydroxyacyl-[ACP] + NADP(+) = a 3-oxoacyl-[ACP] + NADPH + H(+)</text>
        <dbReference type="Rhea" id="RHEA:17397"/>
        <dbReference type="Rhea" id="RHEA-COMP:9916"/>
        <dbReference type="Rhea" id="RHEA-COMP:9945"/>
        <dbReference type="ChEBI" id="CHEBI:15378"/>
        <dbReference type="ChEBI" id="CHEBI:57783"/>
        <dbReference type="ChEBI" id="CHEBI:58349"/>
        <dbReference type="ChEBI" id="CHEBI:78776"/>
        <dbReference type="ChEBI" id="CHEBI:78827"/>
        <dbReference type="EC" id="1.1.1.100"/>
    </reaction>
    <physiologicalReaction direction="right-to-left" evidence="6">
        <dbReference type="Rhea" id="RHEA:17399"/>
    </physiologicalReaction>
</comment>
<evidence type="ECO:0000259" key="7">
    <source>
        <dbReference type="SMART" id="SM00822"/>
    </source>
</evidence>
<dbReference type="SMART" id="SM00822">
    <property type="entry name" value="PKS_KR"/>
    <property type="match status" value="1"/>
</dbReference>
<comment type="caution">
    <text evidence="8">The sequence shown here is derived from an EMBL/GenBank/DDBJ whole genome shotgun (WGS) entry which is preliminary data.</text>
</comment>
<evidence type="ECO:0000256" key="2">
    <source>
        <dbReference type="ARBA" id="ARBA00006484"/>
    </source>
</evidence>
<keyword evidence="3" id="KW-0964">Secreted</keyword>
<evidence type="ECO:0000256" key="1">
    <source>
        <dbReference type="ARBA" id="ARBA00004191"/>
    </source>
</evidence>
<sequence>MDLGLRDARAVVVGGSRGMGLAAARCLADDGARVAIMARSAADLERATDDLTRRGSPEAIGVVVDVCDEQRVQEAFAALGERWGGELNILINAAGPDVQGTFDDLTDEQWRRAIDLGAMGMVHTVRAGLPLLRKAEWARIVNFSAQSTQRQSTVLAAYTAAKAMVNSISKNLSLLLAPDEILVNVVSPGSVASEALVGWARSVGVDGADGVDPYRLMDAIAEHFGHPAHLPRAGLPDEVGAVAAFLASRRNSYMTGANVNVDGGSDFT</sequence>
<name>A0A1X1YRY4_9MYCO</name>
<gene>
    <name evidence="8" type="ORF">AWC16_03685</name>
</gene>
<dbReference type="OrthoDB" id="3676637at2"/>
<feature type="domain" description="Ketoreductase" evidence="7">
    <location>
        <begin position="8"/>
        <end position="178"/>
    </location>
</feature>
<dbReference type="InterPro" id="IPR050259">
    <property type="entry name" value="SDR"/>
</dbReference>
<dbReference type="InterPro" id="IPR057326">
    <property type="entry name" value="KR_dom"/>
</dbReference>
<dbReference type="FunFam" id="3.40.50.720:FF:000084">
    <property type="entry name" value="Short-chain dehydrogenase reductase"/>
    <property type="match status" value="1"/>
</dbReference>
<keyword evidence="4" id="KW-0560">Oxidoreductase</keyword>
<dbReference type="InterPro" id="IPR036291">
    <property type="entry name" value="NAD(P)-bd_dom_sf"/>
</dbReference>
<keyword evidence="9" id="KW-1185">Reference proteome</keyword>
<dbReference type="AlphaFoldDB" id="A0A1X1YRY4"/>